<name>A0AAD9FTR6_PAPLA</name>
<protein>
    <submittedName>
        <fullName evidence="4">D-isomer specific 2-hydroxyacid dehydrogenase</fullName>
    </submittedName>
</protein>
<keyword evidence="5" id="KW-1185">Reference proteome</keyword>
<dbReference type="EMBL" id="JAODAN010000003">
    <property type="protein sequence ID" value="KAK1925963.1"/>
    <property type="molecule type" value="Genomic_DNA"/>
</dbReference>
<dbReference type="InterPro" id="IPR036291">
    <property type="entry name" value="NAD(P)-bd_dom_sf"/>
</dbReference>
<evidence type="ECO:0000313" key="4">
    <source>
        <dbReference type="EMBL" id="KAK1925963.1"/>
    </source>
</evidence>
<dbReference type="FunFam" id="3.40.50.720:FF:000363">
    <property type="entry name" value="D-isomer specific 2-hydroxyacid dehydrogenase"/>
    <property type="match status" value="1"/>
</dbReference>
<dbReference type="Pfam" id="PF02826">
    <property type="entry name" value="2-Hacid_dh_C"/>
    <property type="match status" value="1"/>
</dbReference>
<dbReference type="PANTHER" id="PTHR43333:SF1">
    <property type="entry name" value="D-ISOMER SPECIFIC 2-HYDROXYACID DEHYDROGENASE NAD-BINDING DOMAIN-CONTAINING PROTEIN"/>
    <property type="match status" value="1"/>
</dbReference>
<proteinExistence type="predicted"/>
<dbReference type="PANTHER" id="PTHR43333">
    <property type="entry name" value="2-HACID_DH_C DOMAIN-CONTAINING PROTEIN"/>
    <property type="match status" value="1"/>
</dbReference>
<evidence type="ECO:0000313" key="5">
    <source>
        <dbReference type="Proteomes" id="UP001182556"/>
    </source>
</evidence>
<evidence type="ECO:0000256" key="1">
    <source>
        <dbReference type="ARBA" id="ARBA00023002"/>
    </source>
</evidence>
<dbReference type="AlphaFoldDB" id="A0AAD9FTR6"/>
<dbReference type="Proteomes" id="UP001182556">
    <property type="component" value="Unassembled WGS sequence"/>
</dbReference>
<dbReference type="SUPFAM" id="SSF51735">
    <property type="entry name" value="NAD(P)-binding Rossmann-fold domains"/>
    <property type="match status" value="1"/>
</dbReference>
<organism evidence="4 5">
    <name type="scientific">Papiliotrema laurentii</name>
    <name type="common">Cryptococcus laurentii</name>
    <dbReference type="NCBI Taxonomy" id="5418"/>
    <lineage>
        <taxon>Eukaryota</taxon>
        <taxon>Fungi</taxon>
        <taxon>Dikarya</taxon>
        <taxon>Basidiomycota</taxon>
        <taxon>Agaricomycotina</taxon>
        <taxon>Tremellomycetes</taxon>
        <taxon>Tremellales</taxon>
        <taxon>Rhynchogastremaceae</taxon>
        <taxon>Papiliotrema</taxon>
    </lineage>
</organism>
<gene>
    <name evidence="4" type="ORF">DB88DRAFT_485763</name>
</gene>
<dbReference type="InterPro" id="IPR006140">
    <property type="entry name" value="D-isomer_DH_NAD-bd"/>
</dbReference>
<evidence type="ECO:0000259" key="3">
    <source>
        <dbReference type="Pfam" id="PF02826"/>
    </source>
</evidence>
<sequence length="357" mass="38601">MLQNLVVTAPVSAKKLAELEKAFAKVSFHPHGEGVDKATAEAADAWYTTWTGLPKSITSLDQVPNTKIIQLSSAGANDCLSHAVFSSSDAKDKIKVCSASGIHALCIPQYVLCNVLALYMKLNLQAELTRTTKTWQREGAIKEAALERGWSYTGSRALYGKTVGLLGYGHIARETARLFKAFHCRIIAATSNGSKRPATGYEMAGLGDQEGALPEKYFSTRDPAQLAEFASQCDVLISVLPSTPQTKYLFTSELFAAMPKDSIFVNVGRGDLAKTEDILHAVDRKDGLLGAVLDVTDPEPLPPNHVLFTHPRIIVTPHTSGSIEGYFDQCADVLLAQQESVKAGKGFINVVDVEKGY</sequence>
<accession>A0AAD9FTR6</accession>
<feature type="domain" description="D-isomer specific 2-hydroxyacid dehydrogenase NAD-binding" evidence="3">
    <location>
        <begin position="147"/>
        <end position="320"/>
    </location>
</feature>
<dbReference type="GO" id="GO:0051287">
    <property type="term" value="F:NAD binding"/>
    <property type="evidence" value="ECO:0007669"/>
    <property type="project" value="InterPro"/>
</dbReference>
<keyword evidence="1" id="KW-0560">Oxidoreductase</keyword>
<dbReference type="GO" id="GO:0016491">
    <property type="term" value="F:oxidoreductase activity"/>
    <property type="evidence" value="ECO:0007669"/>
    <property type="project" value="UniProtKB-KW"/>
</dbReference>
<comment type="caution">
    <text evidence="4">The sequence shown here is derived from an EMBL/GenBank/DDBJ whole genome shotgun (WGS) entry which is preliminary data.</text>
</comment>
<keyword evidence="2" id="KW-0520">NAD</keyword>
<evidence type="ECO:0000256" key="2">
    <source>
        <dbReference type="ARBA" id="ARBA00023027"/>
    </source>
</evidence>
<dbReference type="Gene3D" id="3.40.50.720">
    <property type="entry name" value="NAD(P)-binding Rossmann-like Domain"/>
    <property type="match status" value="2"/>
</dbReference>
<reference evidence="4" key="1">
    <citation type="submission" date="2023-02" db="EMBL/GenBank/DDBJ databases">
        <title>Identification and recombinant expression of a fungal hydrolase from Papiliotrema laurentii that hydrolyzes apple cutin and clears colloidal polyester polyurethane.</title>
        <authorList>
            <consortium name="DOE Joint Genome Institute"/>
            <person name="Roman V.A."/>
            <person name="Bojanowski C."/>
            <person name="Crable B.R."/>
            <person name="Wagner D.N."/>
            <person name="Hung C.S."/>
            <person name="Nadeau L.J."/>
            <person name="Schratz L."/>
            <person name="Haridas S."/>
            <person name="Pangilinan J."/>
            <person name="Lipzen A."/>
            <person name="Na H."/>
            <person name="Yan M."/>
            <person name="Ng V."/>
            <person name="Grigoriev I.V."/>
            <person name="Spatafora J.W."/>
            <person name="Barlow D."/>
            <person name="Biffinger J."/>
            <person name="Kelley-Loughnane N."/>
            <person name="Varaljay V.A."/>
            <person name="Crookes-Goodson W.J."/>
        </authorList>
    </citation>
    <scope>NUCLEOTIDE SEQUENCE</scope>
    <source>
        <strain evidence="4">5307AH</strain>
    </source>
</reference>